<evidence type="ECO:0000259" key="1">
    <source>
        <dbReference type="PROSITE" id="PS50995"/>
    </source>
</evidence>
<dbReference type="RefSeq" id="WP_182385269.1">
    <property type="nucleotide sequence ID" value="NZ_CP059833.1"/>
</dbReference>
<protein>
    <submittedName>
        <fullName evidence="2">MarR family transcriptional regulator</fullName>
    </submittedName>
</protein>
<dbReference type="InterPro" id="IPR000835">
    <property type="entry name" value="HTH_MarR-typ"/>
</dbReference>
<dbReference type="PANTHER" id="PTHR33164">
    <property type="entry name" value="TRANSCRIPTIONAL REGULATOR, MARR FAMILY"/>
    <property type="match status" value="1"/>
</dbReference>
<dbReference type="Pfam" id="PF01047">
    <property type="entry name" value="MarR"/>
    <property type="match status" value="1"/>
</dbReference>
<accession>A0A7G5FCW9</accession>
<sequence length="160" mass="17211">MTTSIDAVDLPRQNWDKKGWTAASLGMATVTSLVRLGSLLDAHVNQVLKPYGITFSRFELLTLLMFSRTGALPMKKASSRLNIPPASITHMVSALEQAGLVERSPDPRDGRGVLVSITDQGIALVSSATPALNRFFTSLDISSEALLEESSALRRQLGDG</sequence>
<organism evidence="2 3">
    <name type="scientific">Corynebacterium hindlerae</name>
    <dbReference type="NCBI Taxonomy" id="699041"/>
    <lineage>
        <taxon>Bacteria</taxon>
        <taxon>Bacillati</taxon>
        <taxon>Actinomycetota</taxon>
        <taxon>Actinomycetes</taxon>
        <taxon>Mycobacteriales</taxon>
        <taxon>Corynebacteriaceae</taxon>
        <taxon>Corynebacterium</taxon>
    </lineage>
</organism>
<gene>
    <name evidence="2" type="ORF">HW450_08795</name>
</gene>
<dbReference type="Proteomes" id="UP000515570">
    <property type="component" value="Chromosome"/>
</dbReference>
<dbReference type="GO" id="GO:0006950">
    <property type="term" value="P:response to stress"/>
    <property type="evidence" value="ECO:0007669"/>
    <property type="project" value="TreeGrafter"/>
</dbReference>
<feature type="domain" description="HTH marR-type" evidence="1">
    <location>
        <begin position="26"/>
        <end position="160"/>
    </location>
</feature>
<dbReference type="SMART" id="SM00347">
    <property type="entry name" value="HTH_MARR"/>
    <property type="match status" value="1"/>
</dbReference>
<dbReference type="InterPro" id="IPR039422">
    <property type="entry name" value="MarR/SlyA-like"/>
</dbReference>
<dbReference type="SUPFAM" id="SSF46785">
    <property type="entry name" value="Winged helix' DNA-binding domain"/>
    <property type="match status" value="1"/>
</dbReference>
<evidence type="ECO:0000313" key="3">
    <source>
        <dbReference type="Proteomes" id="UP000515570"/>
    </source>
</evidence>
<dbReference type="EMBL" id="CP059833">
    <property type="protein sequence ID" value="QMV84460.1"/>
    <property type="molecule type" value="Genomic_DNA"/>
</dbReference>
<dbReference type="PROSITE" id="PS50995">
    <property type="entry name" value="HTH_MARR_2"/>
    <property type="match status" value="1"/>
</dbReference>
<dbReference type="Gene3D" id="1.10.10.10">
    <property type="entry name" value="Winged helix-like DNA-binding domain superfamily/Winged helix DNA-binding domain"/>
    <property type="match status" value="1"/>
</dbReference>
<name>A0A7G5FCW9_9CORY</name>
<dbReference type="PANTHER" id="PTHR33164:SF101">
    <property type="entry name" value="TRANSCRIPTIONAL REPRESSOR MPRA"/>
    <property type="match status" value="1"/>
</dbReference>
<reference evidence="2 3" key="1">
    <citation type="submission" date="2020-07" db="EMBL/GenBank/DDBJ databases">
        <title>non toxigenic Corynebacterium sp. nov from a clinical source.</title>
        <authorList>
            <person name="Bernier A.-M."/>
            <person name="Bernard K."/>
        </authorList>
    </citation>
    <scope>NUCLEOTIDE SEQUENCE [LARGE SCALE GENOMIC DNA]</scope>
    <source>
        <strain evidence="3">NML 93-0612</strain>
    </source>
</reference>
<dbReference type="AlphaFoldDB" id="A0A7G5FCW9"/>
<dbReference type="GO" id="GO:0003700">
    <property type="term" value="F:DNA-binding transcription factor activity"/>
    <property type="evidence" value="ECO:0007669"/>
    <property type="project" value="InterPro"/>
</dbReference>
<dbReference type="InterPro" id="IPR036390">
    <property type="entry name" value="WH_DNA-bd_sf"/>
</dbReference>
<proteinExistence type="predicted"/>
<keyword evidence="3" id="KW-1185">Reference proteome</keyword>
<dbReference type="InterPro" id="IPR036388">
    <property type="entry name" value="WH-like_DNA-bd_sf"/>
</dbReference>
<evidence type="ECO:0000313" key="2">
    <source>
        <dbReference type="EMBL" id="QMV84460.1"/>
    </source>
</evidence>